<feature type="transmembrane region" description="Helical" evidence="6">
    <location>
        <begin position="193"/>
        <end position="212"/>
    </location>
</feature>
<evidence type="ECO:0000256" key="6">
    <source>
        <dbReference type="RuleBase" id="RU361157"/>
    </source>
</evidence>
<evidence type="ECO:0000259" key="7">
    <source>
        <dbReference type="PROSITE" id="PS51012"/>
    </source>
</evidence>
<comment type="similarity">
    <text evidence="2 6">Belongs to the ABC-2 integral membrane protein family.</text>
</comment>
<keyword evidence="3 6" id="KW-0812">Transmembrane</keyword>
<dbReference type="InterPro" id="IPR052522">
    <property type="entry name" value="ABC-2_transport_permease"/>
</dbReference>
<dbReference type="Pfam" id="PF01061">
    <property type="entry name" value="ABC2_membrane"/>
    <property type="match status" value="1"/>
</dbReference>
<keyword evidence="5 6" id="KW-0472">Membrane</keyword>
<accession>A0ABT2VMS9</accession>
<feature type="transmembrane region" description="Helical" evidence="6">
    <location>
        <begin position="76"/>
        <end position="94"/>
    </location>
</feature>
<dbReference type="PIRSF" id="PIRSF006648">
    <property type="entry name" value="DrrB"/>
    <property type="match status" value="1"/>
</dbReference>
<evidence type="ECO:0000313" key="8">
    <source>
        <dbReference type="EMBL" id="MCU7554554.1"/>
    </source>
</evidence>
<evidence type="ECO:0000313" key="9">
    <source>
        <dbReference type="Proteomes" id="UP001209257"/>
    </source>
</evidence>
<evidence type="ECO:0000256" key="4">
    <source>
        <dbReference type="ARBA" id="ARBA00022989"/>
    </source>
</evidence>
<dbReference type="PANTHER" id="PTHR43332">
    <property type="entry name" value="INNER MEMBRANE TRANSPORT PERMEASE YADH-RELATED"/>
    <property type="match status" value="1"/>
</dbReference>
<dbReference type="PROSITE" id="PS51012">
    <property type="entry name" value="ABC_TM2"/>
    <property type="match status" value="1"/>
</dbReference>
<dbReference type="PANTHER" id="PTHR43332:SF2">
    <property type="entry name" value="INNER MEMBRANE TRANSPORT PERMEASE YADH"/>
    <property type="match status" value="1"/>
</dbReference>
<evidence type="ECO:0000256" key="3">
    <source>
        <dbReference type="ARBA" id="ARBA00022692"/>
    </source>
</evidence>
<comment type="caution">
    <text evidence="6">Lacks conserved residue(s) required for the propagation of feature annotation.</text>
</comment>
<name>A0ABT2VMS9_9ALTE</name>
<evidence type="ECO:0000256" key="2">
    <source>
        <dbReference type="ARBA" id="ARBA00007783"/>
    </source>
</evidence>
<comment type="caution">
    <text evidence="8">The sequence shown here is derived from an EMBL/GenBank/DDBJ whole genome shotgun (WGS) entry which is preliminary data.</text>
</comment>
<feature type="transmembrane region" description="Helical" evidence="6">
    <location>
        <begin position="41"/>
        <end position="64"/>
    </location>
</feature>
<comment type="subcellular location">
    <subcellularLocation>
        <location evidence="6">Cell inner membrane</location>
        <topology evidence="6">Multi-pass membrane protein</topology>
    </subcellularLocation>
    <subcellularLocation>
        <location evidence="1">Membrane</location>
        <topology evidence="1">Multi-pass membrane protein</topology>
    </subcellularLocation>
</comment>
<dbReference type="RefSeq" id="WP_262993278.1">
    <property type="nucleotide sequence ID" value="NZ_JAOTJC010000007.1"/>
</dbReference>
<dbReference type="InterPro" id="IPR047817">
    <property type="entry name" value="ABC2_TM_bact-type"/>
</dbReference>
<dbReference type="EMBL" id="JAOTJC010000007">
    <property type="protein sequence ID" value="MCU7554554.1"/>
    <property type="molecule type" value="Genomic_DNA"/>
</dbReference>
<proteinExistence type="inferred from homology"/>
<dbReference type="InterPro" id="IPR013525">
    <property type="entry name" value="ABC2_TM"/>
</dbReference>
<organism evidence="8 9">
    <name type="scientific">Alteromonas salexigens</name>
    <dbReference type="NCBI Taxonomy" id="2982530"/>
    <lineage>
        <taxon>Bacteria</taxon>
        <taxon>Pseudomonadati</taxon>
        <taxon>Pseudomonadota</taxon>
        <taxon>Gammaproteobacteria</taxon>
        <taxon>Alteromonadales</taxon>
        <taxon>Alteromonadaceae</taxon>
        <taxon>Alteromonas/Salinimonas group</taxon>
        <taxon>Alteromonas</taxon>
    </lineage>
</organism>
<feature type="transmembrane region" description="Helical" evidence="6">
    <location>
        <begin position="160"/>
        <end position="181"/>
    </location>
</feature>
<protein>
    <recommendedName>
        <fullName evidence="6">Transport permease protein</fullName>
    </recommendedName>
</protein>
<dbReference type="InterPro" id="IPR000412">
    <property type="entry name" value="ABC_2_transport"/>
</dbReference>
<sequence>MSQPNTDSQPAQHADSKGWFAQNWVALTTIWIKECTRFLRIWVQTLVPPAITMSLYFIIFGSLIGDRIGQMGGFTYMEFIVPGLIMMSVITNSYSNVSSSFFSAKFQRNVEELLVAPVPTTVIILGYVGGGVARAILIGIIVTLVSLFFVDVQIHNLAVIVVTLILTSTLFATAGLINAVFAKTFDDISMVPTFVLTPLTYLGGVFYSLTLLPEFWQWVSKANPIVYMVNGFRYGFLGVSDVGIVVSLTLLVGFNALLFSVAYYLLKTGKGIRS</sequence>
<reference evidence="9" key="1">
    <citation type="submission" date="2023-07" db="EMBL/GenBank/DDBJ databases">
        <title>Study on multiphase classification of strain Alteromonas salexigens isolated from the Yellow Sea.</title>
        <authorList>
            <person name="Sun L."/>
        </authorList>
    </citation>
    <scope>NUCLEOTIDE SEQUENCE [LARGE SCALE GENOMIC DNA]</scope>
    <source>
        <strain evidence="9">ASW11-19</strain>
    </source>
</reference>
<evidence type="ECO:0000256" key="5">
    <source>
        <dbReference type="ARBA" id="ARBA00023136"/>
    </source>
</evidence>
<gene>
    <name evidence="8" type="ORF">OCL06_08075</name>
</gene>
<keyword evidence="6" id="KW-1003">Cell membrane</keyword>
<keyword evidence="9" id="KW-1185">Reference proteome</keyword>
<dbReference type="Proteomes" id="UP001209257">
    <property type="component" value="Unassembled WGS sequence"/>
</dbReference>
<keyword evidence="4 6" id="KW-1133">Transmembrane helix</keyword>
<dbReference type="PRINTS" id="PR00164">
    <property type="entry name" value="ABC2TRNSPORT"/>
</dbReference>
<dbReference type="NCBIfam" id="NF011648">
    <property type="entry name" value="PRK15066.1"/>
    <property type="match status" value="1"/>
</dbReference>
<keyword evidence="6" id="KW-0813">Transport</keyword>
<evidence type="ECO:0000256" key="1">
    <source>
        <dbReference type="ARBA" id="ARBA00004141"/>
    </source>
</evidence>
<feature type="domain" description="ABC transmembrane type-2" evidence="7">
    <location>
        <begin position="40"/>
        <end position="269"/>
    </location>
</feature>
<feature type="transmembrane region" description="Helical" evidence="6">
    <location>
        <begin position="242"/>
        <end position="266"/>
    </location>
</feature>